<evidence type="ECO:0000256" key="1">
    <source>
        <dbReference type="SAM" id="MobiDB-lite"/>
    </source>
</evidence>
<dbReference type="Proteomes" id="UP000242818">
    <property type="component" value="Unassembled WGS sequence"/>
</dbReference>
<dbReference type="EMBL" id="FMAR01000011">
    <property type="protein sequence ID" value="SCC50813.1"/>
    <property type="molecule type" value="Genomic_DNA"/>
</dbReference>
<dbReference type="GO" id="GO:0016788">
    <property type="term" value="F:hydrolase activity, acting on ester bonds"/>
    <property type="evidence" value="ECO:0007669"/>
    <property type="project" value="UniProtKB-ARBA"/>
</dbReference>
<protein>
    <submittedName>
        <fullName evidence="2">Lysophospholipase L1</fullName>
    </submittedName>
</protein>
<name>A0A1C4F579_9BACT</name>
<dbReference type="SUPFAM" id="SSF52266">
    <property type="entry name" value="SGNH hydrolase"/>
    <property type="match status" value="1"/>
</dbReference>
<keyword evidence="3" id="KW-1185">Reference proteome</keyword>
<feature type="region of interest" description="Disordered" evidence="1">
    <location>
        <begin position="59"/>
        <end position="89"/>
    </location>
</feature>
<evidence type="ECO:0000313" key="2">
    <source>
        <dbReference type="EMBL" id="SCC50813.1"/>
    </source>
</evidence>
<dbReference type="STRING" id="1335309.GA0116948_111124"/>
<accession>A0A1C4F579</accession>
<sequence>MLHTIFSMSEKNRFAYPFYIVAGTLGCLLALSCVQNSFSLKNFTSRQVDLLADLRPKNTPGLLPGEDSAATVAGTTTQPTSPADSTQAVDTTATAAAPRYNFETYTGIQDYGKTSTTPGDISPGMAHFLQALHDLKAGKRRKVRIAYFGDSMIEGDLITEDLRDSLQNFFGGEGVGFVPVTSIVASFRTTITHTFSKDWTDYHYKNLPAGNLPLGISGHTFLPSAGSWVKYSPVHKPHLDKFEEVNLIYGPGDGHSTLTANEHTYPLSGNQTVNSLAIQPDTTGGLLMKFDNAGSQPLYGVSFESPEGVFVDNFSFRGISGIELGRLSRDMLMHLQEERPYDLIVLQYGANILWKPELTDYSWYQRPMTKVLDSLRADFPQTSFLVISTADKSYRKEDKYVTAPGVTALLRVQHTMAEAHEAAFWNLYANMGGNGSMTQWVESEHPLANKDYTHFNRQGAAKVGALLFKALLNKYHEDEKP</sequence>
<dbReference type="Gene3D" id="3.40.50.1110">
    <property type="entry name" value="SGNH hydrolase"/>
    <property type="match status" value="1"/>
</dbReference>
<dbReference type="Gene3D" id="2.60.120.1360">
    <property type="match status" value="1"/>
</dbReference>
<dbReference type="InterPro" id="IPR036514">
    <property type="entry name" value="SGNH_hydro_sf"/>
</dbReference>
<evidence type="ECO:0000313" key="3">
    <source>
        <dbReference type="Proteomes" id="UP000242818"/>
    </source>
</evidence>
<gene>
    <name evidence="2" type="ORF">GA0116948_111124</name>
</gene>
<reference evidence="2 3" key="1">
    <citation type="submission" date="2016-08" db="EMBL/GenBank/DDBJ databases">
        <authorList>
            <person name="Seilhamer J.J."/>
        </authorList>
    </citation>
    <scope>NUCLEOTIDE SEQUENCE [LARGE SCALE GENOMIC DNA]</scope>
    <source>
        <strain evidence="2 3">A37T2</strain>
    </source>
</reference>
<dbReference type="AlphaFoldDB" id="A0A1C4F579"/>
<feature type="compositionally biased region" description="Polar residues" evidence="1">
    <location>
        <begin position="73"/>
        <end position="82"/>
    </location>
</feature>
<organism evidence="2 3">
    <name type="scientific">Chitinophaga costaii</name>
    <dbReference type="NCBI Taxonomy" id="1335309"/>
    <lineage>
        <taxon>Bacteria</taxon>
        <taxon>Pseudomonadati</taxon>
        <taxon>Bacteroidota</taxon>
        <taxon>Chitinophagia</taxon>
        <taxon>Chitinophagales</taxon>
        <taxon>Chitinophagaceae</taxon>
        <taxon>Chitinophaga</taxon>
    </lineage>
</organism>
<proteinExistence type="predicted"/>